<dbReference type="InterPro" id="IPR036188">
    <property type="entry name" value="FAD/NAD-bd_sf"/>
</dbReference>
<organism evidence="5 6">
    <name type="scientific">Phyllobacterium trifolii</name>
    <dbReference type="NCBI Taxonomy" id="300193"/>
    <lineage>
        <taxon>Bacteria</taxon>
        <taxon>Pseudomonadati</taxon>
        <taxon>Pseudomonadota</taxon>
        <taxon>Alphaproteobacteria</taxon>
        <taxon>Hyphomicrobiales</taxon>
        <taxon>Phyllobacteriaceae</taxon>
        <taxon>Phyllobacterium</taxon>
    </lineage>
</organism>
<dbReference type="InterPro" id="IPR023753">
    <property type="entry name" value="FAD/NAD-binding_dom"/>
</dbReference>
<dbReference type="SUPFAM" id="SSF51905">
    <property type="entry name" value="FAD/NAD(P)-binding domain"/>
    <property type="match status" value="1"/>
</dbReference>
<dbReference type="GO" id="GO:0003955">
    <property type="term" value="F:NAD(P)H dehydrogenase (quinone) activity"/>
    <property type="evidence" value="ECO:0007669"/>
    <property type="project" value="TreeGrafter"/>
</dbReference>
<dbReference type="InterPro" id="IPR016156">
    <property type="entry name" value="FAD/NAD-linked_Rdtase_dimer_sf"/>
</dbReference>
<feature type="compositionally biased region" description="Polar residues" evidence="3">
    <location>
        <begin position="475"/>
        <end position="487"/>
    </location>
</feature>
<accession>A0A839U5I2</accession>
<keyword evidence="6" id="KW-1185">Reference proteome</keyword>
<dbReference type="AlphaFoldDB" id="A0A839U5I2"/>
<dbReference type="Gene3D" id="3.30.390.30">
    <property type="match status" value="1"/>
</dbReference>
<dbReference type="PRINTS" id="PR00411">
    <property type="entry name" value="PNDRDTASEI"/>
</dbReference>
<proteinExistence type="predicted"/>
<gene>
    <name evidence="5" type="ORF">FHS21_000394</name>
</gene>
<feature type="region of interest" description="Disordered" evidence="3">
    <location>
        <begin position="447"/>
        <end position="487"/>
    </location>
</feature>
<keyword evidence="1" id="KW-0285">Flavoprotein</keyword>
<keyword evidence="2" id="KW-0274">FAD</keyword>
<evidence type="ECO:0000256" key="1">
    <source>
        <dbReference type="ARBA" id="ARBA00022630"/>
    </source>
</evidence>
<dbReference type="GO" id="GO:0050660">
    <property type="term" value="F:flavin adenine dinucleotide binding"/>
    <property type="evidence" value="ECO:0007669"/>
    <property type="project" value="TreeGrafter"/>
</dbReference>
<evidence type="ECO:0000256" key="2">
    <source>
        <dbReference type="ARBA" id="ARBA00022827"/>
    </source>
</evidence>
<dbReference type="Pfam" id="PF07992">
    <property type="entry name" value="Pyr_redox_2"/>
    <property type="match status" value="1"/>
</dbReference>
<reference evidence="5 6" key="1">
    <citation type="submission" date="2020-08" db="EMBL/GenBank/DDBJ databases">
        <title>Genomic Encyclopedia of Type Strains, Phase III (KMG-III): the genomes of soil and plant-associated and newly described type strains.</title>
        <authorList>
            <person name="Whitman W."/>
        </authorList>
    </citation>
    <scope>NUCLEOTIDE SEQUENCE [LARGE SCALE GENOMIC DNA]</scope>
    <source>
        <strain evidence="5 6">CECT 7015</strain>
    </source>
</reference>
<sequence>MSQSEHFDTVILGSGQGGKQLAWHLARSGQKVAVVERRWVGGSCPAVACLPSKNEIWSARVAHLARNAARFGTLTGPIKIDMAKVRGRKQDMIDREIAFHLKAYKESGAKLIMGSGRFVEPKTIEVALNDGGMRLLTGKEAVINVGSHAAIPNIPGLEAARALTHIEALELDYVPAHLIVLGGGYIGVEMAQAYRRFGSRVTIIEPGYQLMSREDADVATEMQRVLTGEDIEILLDAQPVNVHGLSGDEVSVTIHTASGERTITGSDLLVATGRIPNTADIGLEQTGVELDARGFIRVNERLETTASGVWAIGECAGSPQFTHVSVDDFRIVRDNMAGGNRRTDERLVPYVMFTDPPLARVGLSEGEAQRKNIPVRVANADGQCVADGSDGRNRGLHESACECDGRQDIGIHHDRLRGGRGNGCGSDGDAGGTSIYADARCGYYPSDNSRRAGTAPRRHPSTRCRLDHAAKQMEGGQTSGYSRRSID</sequence>
<evidence type="ECO:0000259" key="4">
    <source>
        <dbReference type="Pfam" id="PF07992"/>
    </source>
</evidence>
<dbReference type="PANTHER" id="PTHR43014:SF2">
    <property type="entry name" value="MERCURIC REDUCTASE"/>
    <property type="match status" value="1"/>
</dbReference>
<name>A0A839U5I2_9HYPH</name>
<dbReference type="Gene3D" id="3.50.50.60">
    <property type="entry name" value="FAD/NAD(P)-binding domain"/>
    <property type="match status" value="2"/>
</dbReference>
<evidence type="ECO:0000313" key="5">
    <source>
        <dbReference type="EMBL" id="MBB3144011.1"/>
    </source>
</evidence>
<evidence type="ECO:0000313" key="6">
    <source>
        <dbReference type="Proteomes" id="UP000554520"/>
    </source>
</evidence>
<dbReference type="EMBL" id="JACHXN010000001">
    <property type="protein sequence ID" value="MBB3144011.1"/>
    <property type="molecule type" value="Genomic_DNA"/>
</dbReference>
<evidence type="ECO:0000256" key="3">
    <source>
        <dbReference type="SAM" id="MobiDB-lite"/>
    </source>
</evidence>
<dbReference type="PRINTS" id="PR00368">
    <property type="entry name" value="FADPNR"/>
</dbReference>
<dbReference type="Proteomes" id="UP000554520">
    <property type="component" value="Unassembled WGS sequence"/>
</dbReference>
<protein>
    <submittedName>
        <fullName evidence="5">Pyruvate/2-oxoglutarate dehydrogenase complex dihydrolipoamide dehydrogenase (E3) component</fullName>
    </submittedName>
</protein>
<feature type="domain" description="FAD/NAD(P)-binding" evidence="4">
    <location>
        <begin position="7"/>
        <end position="327"/>
    </location>
</feature>
<keyword evidence="5" id="KW-0670">Pyruvate</keyword>
<dbReference type="PANTHER" id="PTHR43014">
    <property type="entry name" value="MERCURIC REDUCTASE"/>
    <property type="match status" value="1"/>
</dbReference>
<comment type="caution">
    <text evidence="5">The sequence shown here is derived from an EMBL/GenBank/DDBJ whole genome shotgun (WGS) entry which is preliminary data.</text>
</comment>